<evidence type="ECO:0000259" key="1">
    <source>
        <dbReference type="PROSITE" id="PS51340"/>
    </source>
</evidence>
<protein>
    <submittedName>
        <fullName evidence="2">Molybdenum cofactor sulfurase</fullName>
    </submittedName>
</protein>
<evidence type="ECO:0000313" key="2">
    <source>
        <dbReference type="EMBL" id="GLY64542.1"/>
    </source>
</evidence>
<evidence type="ECO:0000313" key="3">
    <source>
        <dbReference type="Proteomes" id="UP001165136"/>
    </source>
</evidence>
<dbReference type="GO" id="GO:0030170">
    <property type="term" value="F:pyridoxal phosphate binding"/>
    <property type="evidence" value="ECO:0007669"/>
    <property type="project" value="InterPro"/>
</dbReference>
<dbReference type="SUPFAM" id="SSF50800">
    <property type="entry name" value="PK beta-barrel domain-like"/>
    <property type="match status" value="1"/>
</dbReference>
<dbReference type="RefSeq" id="WP_285486103.1">
    <property type="nucleotide sequence ID" value="NZ_BSTI01000002.1"/>
</dbReference>
<accession>A0A9W6QYW5</accession>
<dbReference type="GO" id="GO:0003824">
    <property type="term" value="F:catalytic activity"/>
    <property type="evidence" value="ECO:0007669"/>
    <property type="project" value="InterPro"/>
</dbReference>
<comment type="caution">
    <text evidence="2">The sequence shown here is derived from an EMBL/GenBank/DDBJ whole genome shotgun (WGS) entry which is preliminary data.</text>
</comment>
<keyword evidence="3" id="KW-1185">Reference proteome</keyword>
<dbReference type="InterPro" id="IPR005302">
    <property type="entry name" value="MoCF_Sase_C"/>
</dbReference>
<dbReference type="InterPro" id="IPR005303">
    <property type="entry name" value="MOCOS_middle"/>
</dbReference>
<proteinExistence type="predicted"/>
<dbReference type="Pfam" id="PF03476">
    <property type="entry name" value="MOSC_N"/>
    <property type="match status" value="1"/>
</dbReference>
<dbReference type="PROSITE" id="PS51340">
    <property type="entry name" value="MOSC"/>
    <property type="match status" value="1"/>
</dbReference>
<gene>
    <name evidence="2" type="ORF">Atai01_11610</name>
</gene>
<name>A0A9W6QYW5_9PSEU</name>
<dbReference type="GO" id="GO:0030151">
    <property type="term" value="F:molybdenum ion binding"/>
    <property type="evidence" value="ECO:0007669"/>
    <property type="project" value="InterPro"/>
</dbReference>
<dbReference type="Proteomes" id="UP001165136">
    <property type="component" value="Unassembled WGS sequence"/>
</dbReference>
<reference evidence="2" key="1">
    <citation type="submission" date="2023-03" db="EMBL/GenBank/DDBJ databases">
        <title>Amycolatopsis taiwanensis NBRC 103393.</title>
        <authorList>
            <person name="Ichikawa N."/>
            <person name="Sato H."/>
            <person name="Tonouchi N."/>
        </authorList>
    </citation>
    <scope>NUCLEOTIDE SEQUENCE</scope>
    <source>
        <strain evidence="2">NBRC 103393</strain>
    </source>
</reference>
<feature type="domain" description="MOSC" evidence="1">
    <location>
        <begin position="81"/>
        <end position="239"/>
    </location>
</feature>
<dbReference type="EMBL" id="BSTI01000002">
    <property type="protein sequence ID" value="GLY64542.1"/>
    <property type="molecule type" value="Genomic_DNA"/>
</dbReference>
<organism evidence="2 3">
    <name type="scientific">Amycolatopsis taiwanensis</name>
    <dbReference type="NCBI Taxonomy" id="342230"/>
    <lineage>
        <taxon>Bacteria</taxon>
        <taxon>Bacillati</taxon>
        <taxon>Actinomycetota</taxon>
        <taxon>Actinomycetes</taxon>
        <taxon>Pseudonocardiales</taxon>
        <taxon>Pseudonocardiaceae</taxon>
        <taxon>Amycolatopsis</taxon>
    </lineage>
</organism>
<sequence>MYEGSVAGLYRWPVKSLRGEQIDAAQLDERGLAGDRGHILTDLRPTRSGRVLTVRQIPQLLHWSSGYGTGVIEPAGSPKLRAPDGAEWSWDDPGLAGELSETLGIPLDLCTAAGRQDRGPTILVTFEASLAALEQELSAPVELARFRPNVHLDVNTPAFVEGGWGEGTAITIGDVRLEVVGKNAGPCIRCTVPSWDPGGHERWPKLQQWLIEQHENKFGLIMRATRAGVVRTGDNVSVRPNP</sequence>
<dbReference type="AlphaFoldDB" id="A0A9W6QYW5"/>
<dbReference type="Pfam" id="PF03473">
    <property type="entry name" value="MOSC"/>
    <property type="match status" value="1"/>
</dbReference>
<dbReference type="InterPro" id="IPR011037">
    <property type="entry name" value="Pyrv_Knase-like_insert_dom_sf"/>
</dbReference>